<dbReference type="InterPro" id="IPR014284">
    <property type="entry name" value="RNA_pol_sigma-70_dom"/>
</dbReference>
<evidence type="ECO:0000259" key="6">
    <source>
        <dbReference type="Pfam" id="PF04542"/>
    </source>
</evidence>
<evidence type="ECO:0000256" key="2">
    <source>
        <dbReference type="ARBA" id="ARBA00023015"/>
    </source>
</evidence>
<dbReference type="PANTHER" id="PTHR43133">
    <property type="entry name" value="RNA POLYMERASE ECF-TYPE SIGMA FACTO"/>
    <property type="match status" value="1"/>
</dbReference>
<dbReference type="AlphaFoldDB" id="A0A809RDX1"/>
<dbReference type="Gene3D" id="1.10.1740.10">
    <property type="match status" value="1"/>
</dbReference>
<evidence type="ECO:0000256" key="4">
    <source>
        <dbReference type="ARBA" id="ARBA00023125"/>
    </source>
</evidence>
<proteinExistence type="inferred from homology"/>
<evidence type="ECO:0000313" key="9">
    <source>
        <dbReference type="Proteomes" id="UP000662873"/>
    </source>
</evidence>
<dbReference type="GO" id="GO:0003677">
    <property type="term" value="F:DNA binding"/>
    <property type="evidence" value="ECO:0007669"/>
    <property type="project" value="UniProtKB-KW"/>
</dbReference>
<gene>
    <name evidence="8" type="ORF">NPRO_24330</name>
</gene>
<dbReference type="SUPFAM" id="SSF88659">
    <property type="entry name" value="Sigma3 and sigma4 domains of RNA polymerase sigma factors"/>
    <property type="match status" value="1"/>
</dbReference>
<name>A0A809RDX1_9BACT</name>
<dbReference type="InterPro" id="IPR036388">
    <property type="entry name" value="WH-like_DNA-bd_sf"/>
</dbReference>
<keyword evidence="5" id="KW-0804">Transcription</keyword>
<sequence>MSESAVEWITASCAGDERQPTDLVLASIDRWRVWGYRLALKITGCPDAAADAVQEALIRAHRSRRSLRSVEAADGWFKKTLVRAALDQRARESRALPEQPAASDPDLGASLQVRLTLRKLKPEQRALLALALGAGYSYAEIAHLLDIPEGTVASRLHAAKSAFRKKWEEAQ</sequence>
<keyword evidence="2" id="KW-0805">Transcription regulation</keyword>
<keyword evidence="4" id="KW-0238">DNA-binding</keyword>
<feature type="domain" description="RNA polymerase sigma-70 region 2" evidence="6">
    <location>
        <begin position="31"/>
        <end position="94"/>
    </location>
</feature>
<reference evidence="8" key="1">
    <citation type="journal article" name="DNA Res.">
        <title>The physiological potential of anammox bacteria as revealed by their core genome structure.</title>
        <authorList>
            <person name="Okubo T."/>
            <person name="Toyoda A."/>
            <person name="Fukuhara K."/>
            <person name="Uchiyama I."/>
            <person name="Harigaya Y."/>
            <person name="Kuroiwa M."/>
            <person name="Suzuki T."/>
            <person name="Murakami Y."/>
            <person name="Suwa Y."/>
            <person name="Takami H."/>
        </authorList>
    </citation>
    <scope>NUCLEOTIDE SEQUENCE</scope>
    <source>
        <strain evidence="8">317325-2</strain>
    </source>
</reference>
<protein>
    <submittedName>
        <fullName evidence="8">RNA polymerase sigma factor, sigma-70 family</fullName>
    </submittedName>
</protein>
<dbReference type="GO" id="GO:0006352">
    <property type="term" value="P:DNA-templated transcription initiation"/>
    <property type="evidence" value="ECO:0007669"/>
    <property type="project" value="InterPro"/>
</dbReference>
<evidence type="ECO:0000313" key="8">
    <source>
        <dbReference type="EMBL" id="BBO24838.1"/>
    </source>
</evidence>
<dbReference type="NCBIfam" id="TIGR02937">
    <property type="entry name" value="sigma70-ECF"/>
    <property type="match status" value="1"/>
</dbReference>
<dbReference type="KEGG" id="npy:NPRO_24330"/>
<dbReference type="PANTHER" id="PTHR43133:SF8">
    <property type="entry name" value="RNA POLYMERASE SIGMA FACTOR HI_1459-RELATED"/>
    <property type="match status" value="1"/>
</dbReference>
<evidence type="ECO:0000256" key="5">
    <source>
        <dbReference type="ARBA" id="ARBA00023163"/>
    </source>
</evidence>
<evidence type="ECO:0000256" key="1">
    <source>
        <dbReference type="ARBA" id="ARBA00010641"/>
    </source>
</evidence>
<feature type="domain" description="RNA polymerase sigma factor 70 region 4 type 2" evidence="7">
    <location>
        <begin position="111"/>
        <end position="161"/>
    </location>
</feature>
<evidence type="ECO:0000256" key="3">
    <source>
        <dbReference type="ARBA" id="ARBA00023082"/>
    </source>
</evidence>
<dbReference type="EMBL" id="AP021858">
    <property type="protein sequence ID" value="BBO24838.1"/>
    <property type="molecule type" value="Genomic_DNA"/>
</dbReference>
<comment type="similarity">
    <text evidence="1">Belongs to the sigma-70 factor family. ECF subfamily.</text>
</comment>
<evidence type="ECO:0000259" key="7">
    <source>
        <dbReference type="Pfam" id="PF08281"/>
    </source>
</evidence>
<dbReference type="InterPro" id="IPR013325">
    <property type="entry name" value="RNA_pol_sigma_r2"/>
</dbReference>
<dbReference type="InterPro" id="IPR013324">
    <property type="entry name" value="RNA_pol_sigma_r3/r4-like"/>
</dbReference>
<dbReference type="InterPro" id="IPR039425">
    <property type="entry name" value="RNA_pol_sigma-70-like"/>
</dbReference>
<dbReference type="Proteomes" id="UP000662873">
    <property type="component" value="Chromosome"/>
</dbReference>
<dbReference type="Gene3D" id="1.10.10.10">
    <property type="entry name" value="Winged helix-like DNA-binding domain superfamily/Winged helix DNA-binding domain"/>
    <property type="match status" value="1"/>
</dbReference>
<dbReference type="InterPro" id="IPR007627">
    <property type="entry name" value="RNA_pol_sigma70_r2"/>
</dbReference>
<dbReference type="GO" id="GO:0016987">
    <property type="term" value="F:sigma factor activity"/>
    <property type="evidence" value="ECO:0007669"/>
    <property type="project" value="UniProtKB-KW"/>
</dbReference>
<dbReference type="Pfam" id="PF08281">
    <property type="entry name" value="Sigma70_r4_2"/>
    <property type="match status" value="1"/>
</dbReference>
<organism evidence="8 9">
    <name type="scientific">Candidatus Nitrosymbiomonas proteolyticus</name>
    <dbReference type="NCBI Taxonomy" id="2608984"/>
    <lineage>
        <taxon>Bacteria</taxon>
        <taxon>Bacillati</taxon>
        <taxon>Armatimonadota</taxon>
        <taxon>Armatimonadota incertae sedis</taxon>
        <taxon>Candidatus Nitrosymbiomonas</taxon>
    </lineage>
</organism>
<accession>A0A809RDX1</accession>
<dbReference type="Pfam" id="PF04542">
    <property type="entry name" value="Sigma70_r2"/>
    <property type="match status" value="1"/>
</dbReference>
<dbReference type="SUPFAM" id="SSF88946">
    <property type="entry name" value="Sigma2 domain of RNA polymerase sigma factors"/>
    <property type="match status" value="1"/>
</dbReference>
<keyword evidence="3" id="KW-0731">Sigma factor</keyword>
<dbReference type="InterPro" id="IPR013249">
    <property type="entry name" value="RNA_pol_sigma70_r4_t2"/>
</dbReference>